<dbReference type="GO" id="GO:0046872">
    <property type="term" value="F:metal ion binding"/>
    <property type="evidence" value="ECO:0007669"/>
    <property type="project" value="UniProtKB-KW"/>
</dbReference>
<dbReference type="AlphaFoldDB" id="A0A2V5L698"/>
<dbReference type="RefSeq" id="WP_110501861.1">
    <property type="nucleotide sequence ID" value="NZ_QJVD01000017.1"/>
</dbReference>
<comment type="caution">
    <text evidence="6">Lacks conserved residue(s) required for the propagation of feature annotation.</text>
</comment>
<evidence type="ECO:0000256" key="2">
    <source>
        <dbReference type="ARBA" id="ARBA00022598"/>
    </source>
</evidence>
<dbReference type="InterPro" id="IPR011904">
    <property type="entry name" value="Ac_CoA_lig"/>
</dbReference>
<feature type="binding site" evidence="6">
    <location>
        <position position="555"/>
    </location>
    <ligand>
        <name>Mg(2+)</name>
        <dbReference type="ChEBI" id="CHEBI:18420"/>
    </ligand>
</feature>
<evidence type="ECO:0000259" key="7">
    <source>
        <dbReference type="Pfam" id="PF00501"/>
    </source>
</evidence>
<name>A0A2V5L698_9MICC</name>
<evidence type="ECO:0000313" key="11">
    <source>
        <dbReference type="Proteomes" id="UP000247832"/>
    </source>
</evidence>
<dbReference type="InterPro" id="IPR045851">
    <property type="entry name" value="AMP-bd_C_sf"/>
</dbReference>
<dbReference type="GO" id="GO:0005524">
    <property type="term" value="F:ATP binding"/>
    <property type="evidence" value="ECO:0007669"/>
    <property type="project" value="UniProtKB-KW"/>
</dbReference>
<dbReference type="PANTHER" id="PTHR24095:SF14">
    <property type="entry name" value="ACETYL-COENZYME A SYNTHETASE 1"/>
    <property type="match status" value="1"/>
</dbReference>
<dbReference type="NCBIfam" id="TIGR02188">
    <property type="entry name" value="Ac_CoA_lig_AcsA"/>
    <property type="match status" value="1"/>
</dbReference>
<dbReference type="InterPro" id="IPR020845">
    <property type="entry name" value="AMP-binding_CS"/>
</dbReference>
<feature type="domain" description="AMP-binding enzyme C-terminal" evidence="8">
    <location>
        <begin position="544"/>
        <end position="622"/>
    </location>
</feature>
<evidence type="ECO:0000259" key="9">
    <source>
        <dbReference type="Pfam" id="PF16177"/>
    </source>
</evidence>
<dbReference type="Proteomes" id="UP000247832">
    <property type="component" value="Unassembled WGS sequence"/>
</dbReference>
<keyword evidence="6" id="KW-0460">Magnesium</keyword>
<evidence type="ECO:0000256" key="1">
    <source>
        <dbReference type="ARBA" id="ARBA00006432"/>
    </source>
</evidence>
<keyword evidence="2 6" id="KW-0436">Ligase</keyword>
<dbReference type="Gene3D" id="3.30.300.30">
    <property type="match status" value="1"/>
</dbReference>
<feature type="domain" description="AMP-dependent synthetase/ligase" evidence="7">
    <location>
        <begin position="101"/>
        <end position="491"/>
    </location>
</feature>
<sequence length="658" mass="71353">MSEDTTKAAETSGDALENLSTENRQFPPSAEFAANAVVKLGEYEAANADRPAFWGKQARELLSWSKPFTKTLDWTNPPFATWFEDGEINAAYNALDRHVEAGNGERVAIYFEGEPGDTRTYTYAQLTDEVKKAANAFEALGLAKGDRVAVYLPMIPEAVITLLACARIGAIHSVVFGGFSADALRSRIDDAEAKLVVTADGTFRRGKPSALKPAVDEALTAPGHSVENVVVVRRNGQDVNWVQGRDKWWDDTVGAASTEHAAVGHAAEHPLFILYTSGTTGKPKGILHTTGGYLTQTAYTHKAVFDLHPETDVFWCTADVGWVTGHSYVTYAPLINGATQVIYEGTPDSPHQGRFWEIVQKYKVSILYTAPTAIRTFMKWGEDIPAKYDLSSIRVLGSVGEPINPEAWMWYRRVIGGDLAPVVDTWWQTETGAIMIAPLPGVTSAKPGSAQTPLPGIAVDVVDELGTPVPDGHGGYLVIREPWPAMLRGIWGDNDRYKDTYWSRFDDMYFAGDGAKKDEDGDVWLLGRVDDVMNVSGHRLSTTEIESALVSHPSVAEAAVVGAADETTGQAVVAFVILRGSAVEDADIVTTLRNHVGKEIGPIAKPKTILVVPELPKTRSGKITRRLLKDIAEGREAGDSSTLADNTVMNQISASLKA</sequence>
<dbReference type="Pfam" id="PF13193">
    <property type="entry name" value="AMP-binding_C"/>
    <property type="match status" value="1"/>
</dbReference>
<reference evidence="10 11" key="1">
    <citation type="submission" date="2018-05" db="EMBL/GenBank/DDBJ databases">
        <title>Genetic diversity of glacier-inhabiting Cryobacterium bacteria in China and description of Cryobacterium mengkeensis sp. nov. and Arthrobacter glacialis sp. nov.</title>
        <authorList>
            <person name="Liu Q."/>
            <person name="Xin Y.-H."/>
        </authorList>
    </citation>
    <scope>NUCLEOTIDE SEQUENCE [LARGE SCALE GENOMIC DNA]</scope>
    <source>
        <strain evidence="10 11">LI2</strain>
    </source>
</reference>
<proteinExistence type="inferred from homology"/>
<dbReference type="GO" id="GO:0005829">
    <property type="term" value="C:cytosol"/>
    <property type="evidence" value="ECO:0007669"/>
    <property type="project" value="TreeGrafter"/>
</dbReference>
<dbReference type="EC" id="6.2.1.1" evidence="6"/>
<dbReference type="Pfam" id="PF16177">
    <property type="entry name" value="ACAS_N"/>
    <property type="match status" value="1"/>
</dbReference>
<keyword evidence="11" id="KW-1185">Reference proteome</keyword>
<evidence type="ECO:0000256" key="4">
    <source>
        <dbReference type="ARBA" id="ARBA00022840"/>
    </source>
</evidence>
<dbReference type="HAMAP" id="MF_01123">
    <property type="entry name" value="Ac_CoA_synth"/>
    <property type="match status" value="1"/>
</dbReference>
<feature type="binding site" evidence="6">
    <location>
        <position position="528"/>
    </location>
    <ligand>
        <name>ATP</name>
        <dbReference type="ChEBI" id="CHEBI:30616"/>
    </ligand>
</feature>
<gene>
    <name evidence="10" type="primary">acs</name>
    <name evidence="6" type="synonym">acsA</name>
    <name evidence="10" type="ORF">CVV68_15250</name>
</gene>
<feature type="binding site" evidence="6">
    <location>
        <position position="513"/>
    </location>
    <ligand>
        <name>ATP</name>
        <dbReference type="ChEBI" id="CHEBI:30616"/>
    </ligand>
</feature>
<dbReference type="InterPro" id="IPR025110">
    <property type="entry name" value="AMP-bd_C"/>
</dbReference>
<dbReference type="PROSITE" id="PS00455">
    <property type="entry name" value="AMP_BINDING"/>
    <property type="match status" value="1"/>
</dbReference>
<keyword evidence="4 6" id="KW-0067">ATP-binding</keyword>
<dbReference type="CDD" id="cd05966">
    <property type="entry name" value="ACS"/>
    <property type="match status" value="1"/>
</dbReference>
<dbReference type="Gene3D" id="3.40.50.12780">
    <property type="entry name" value="N-terminal domain of ligase-like"/>
    <property type="match status" value="1"/>
</dbReference>
<dbReference type="NCBIfam" id="NF001208">
    <property type="entry name" value="PRK00174.1"/>
    <property type="match status" value="1"/>
</dbReference>
<keyword evidence="6" id="KW-0479">Metal-binding</keyword>
<evidence type="ECO:0000259" key="8">
    <source>
        <dbReference type="Pfam" id="PF13193"/>
    </source>
</evidence>
<evidence type="ECO:0000256" key="3">
    <source>
        <dbReference type="ARBA" id="ARBA00022741"/>
    </source>
</evidence>
<dbReference type="GO" id="GO:0019427">
    <property type="term" value="P:acetyl-CoA biosynthetic process from acetate"/>
    <property type="evidence" value="ECO:0007669"/>
    <property type="project" value="UniProtKB-UniRule"/>
</dbReference>
<dbReference type="EMBL" id="QJVD01000017">
    <property type="protein sequence ID" value="PYI66152.1"/>
    <property type="molecule type" value="Genomic_DNA"/>
</dbReference>
<evidence type="ECO:0000313" key="10">
    <source>
        <dbReference type="EMBL" id="PYI66152.1"/>
    </source>
</evidence>
<feature type="binding site" evidence="6">
    <location>
        <position position="536"/>
    </location>
    <ligand>
        <name>CoA</name>
        <dbReference type="ChEBI" id="CHEBI:57287"/>
    </ligand>
</feature>
<dbReference type="FunFam" id="3.40.50.12780:FF:000001">
    <property type="entry name" value="Acetyl-coenzyme A synthetase"/>
    <property type="match status" value="1"/>
</dbReference>
<evidence type="ECO:0000256" key="6">
    <source>
        <dbReference type="HAMAP-Rule" id="MF_01123"/>
    </source>
</evidence>
<accession>A0A2V5L698</accession>
<comment type="cofactor">
    <cofactor evidence="6">
        <name>Mg(2+)</name>
        <dbReference type="ChEBI" id="CHEBI:18420"/>
    </cofactor>
</comment>
<feature type="binding site" evidence="6">
    <location>
        <position position="539"/>
    </location>
    <ligand>
        <name>ATP</name>
        <dbReference type="ChEBI" id="CHEBI:30616"/>
    </ligand>
</feature>
<comment type="similarity">
    <text evidence="1 6">Belongs to the ATP-dependent AMP-binding enzyme family.</text>
</comment>
<feature type="domain" description="Acetyl-coenzyme A synthetase N-terminal" evidence="9">
    <location>
        <begin position="43"/>
        <end position="94"/>
    </location>
</feature>
<keyword evidence="5 6" id="KW-0007">Acetylation</keyword>
<comment type="catalytic activity">
    <reaction evidence="6">
        <text>acetate + ATP + CoA = acetyl-CoA + AMP + diphosphate</text>
        <dbReference type="Rhea" id="RHEA:23176"/>
        <dbReference type="ChEBI" id="CHEBI:30089"/>
        <dbReference type="ChEBI" id="CHEBI:30616"/>
        <dbReference type="ChEBI" id="CHEBI:33019"/>
        <dbReference type="ChEBI" id="CHEBI:57287"/>
        <dbReference type="ChEBI" id="CHEBI:57288"/>
        <dbReference type="ChEBI" id="CHEBI:456215"/>
        <dbReference type="EC" id="6.2.1.1"/>
    </reaction>
</comment>
<dbReference type="InterPro" id="IPR000873">
    <property type="entry name" value="AMP-dep_synth/lig_dom"/>
</dbReference>
<organism evidence="10 11">
    <name type="scientific">Arthrobacter livingstonensis</name>
    <dbReference type="NCBI Taxonomy" id="670078"/>
    <lineage>
        <taxon>Bacteria</taxon>
        <taxon>Bacillati</taxon>
        <taxon>Actinomycetota</taxon>
        <taxon>Actinomycetes</taxon>
        <taxon>Micrococcales</taxon>
        <taxon>Micrococcaceae</taxon>
        <taxon>Arthrobacter</taxon>
    </lineage>
</organism>
<dbReference type="SUPFAM" id="SSF56801">
    <property type="entry name" value="Acetyl-CoA synthetase-like"/>
    <property type="match status" value="1"/>
</dbReference>
<comment type="PTM">
    <text evidence="6">Acetylated. Deacetylation by the SIR2-homolog deacetylase activates the enzyme.</text>
</comment>
<dbReference type="GO" id="GO:0003987">
    <property type="term" value="F:acetate-CoA ligase activity"/>
    <property type="evidence" value="ECO:0007669"/>
    <property type="project" value="UniProtKB-UniRule"/>
</dbReference>
<protein>
    <recommendedName>
        <fullName evidence="6">Acetyl-coenzyme A synthetase</fullName>
        <shortName evidence="6">AcCoA synthetase</shortName>
        <shortName evidence="6">Acs</shortName>
        <ecNumber evidence="6">6.2.1.1</ecNumber>
    </recommendedName>
    <alternativeName>
        <fullName evidence="6">Acetate--CoA ligase</fullName>
    </alternativeName>
    <alternativeName>
        <fullName evidence="6">Acyl-activating enzyme</fullName>
    </alternativeName>
</protein>
<feature type="binding site" evidence="6">
    <location>
        <position position="552"/>
    </location>
    <ligand>
        <name>Mg(2+)</name>
        <dbReference type="ChEBI" id="CHEBI:18420"/>
    </ligand>
</feature>
<feature type="binding site" evidence="6">
    <location>
        <position position="324"/>
    </location>
    <ligand>
        <name>CoA</name>
        <dbReference type="ChEBI" id="CHEBI:57287"/>
    </ligand>
</feature>
<feature type="binding site" evidence="6">
    <location>
        <begin position="204"/>
        <end position="207"/>
    </location>
    <ligand>
        <name>CoA</name>
        <dbReference type="ChEBI" id="CHEBI:57287"/>
    </ligand>
</feature>
<dbReference type="GO" id="GO:0016208">
    <property type="term" value="F:AMP binding"/>
    <property type="evidence" value="ECO:0007669"/>
    <property type="project" value="InterPro"/>
</dbReference>
<feature type="binding site" evidence="6">
    <location>
        <position position="550"/>
    </location>
    <ligand>
        <name>Mg(2+)</name>
        <dbReference type="ChEBI" id="CHEBI:18420"/>
    </ligand>
</feature>
<feature type="binding site" evidence="6">
    <location>
        <begin position="424"/>
        <end position="429"/>
    </location>
    <ligand>
        <name>ATP</name>
        <dbReference type="ChEBI" id="CHEBI:30616"/>
    </ligand>
</feature>
<evidence type="ECO:0000256" key="5">
    <source>
        <dbReference type="ARBA" id="ARBA00022990"/>
    </source>
</evidence>
<dbReference type="InterPro" id="IPR032387">
    <property type="entry name" value="ACAS_N"/>
</dbReference>
<dbReference type="OrthoDB" id="9803968at2"/>
<feature type="binding site" evidence="6">
    <location>
        <begin position="400"/>
        <end position="402"/>
    </location>
    <ligand>
        <name>ATP</name>
        <dbReference type="ChEBI" id="CHEBI:30616"/>
    </ligand>
</feature>
<dbReference type="InterPro" id="IPR042099">
    <property type="entry name" value="ANL_N_sf"/>
</dbReference>
<comment type="function">
    <text evidence="6">Catalyzes the conversion of acetate into acetyl-CoA (AcCoA), an essential intermediate at the junction of anabolic and catabolic pathways. AcsA undergoes a two-step reaction. In the first half reaction, AcsA combines acetate with ATP to form acetyl-adenylate (AcAMP) intermediate. In the second half reaction, it can then transfer the acetyl group from AcAMP to the sulfhydryl group of CoA, forming the product AcCoA.</text>
</comment>
<comment type="caution">
    <text evidence="10">The sequence shown here is derived from an EMBL/GenBank/DDBJ whole genome shotgun (WGS) entry which is preliminary data.</text>
</comment>
<dbReference type="PANTHER" id="PTHR24095">
    <property type="entry name" value="ACETYL-COENZYME A SYNTHETASE"/>
    <property type="match status" value="1"/>
</dbReference>
<dbReference type="Pfam" id="PF00501">
    <property type="entry name" value="AMP-binding"/>
    <property type="match status" value="1"/>
</dbReference>
<feature type="modified residue" description="N6-acetyllysine" evidence="6">
    <location>
        <position position="622"/>
    </location>
</feature>
<keyword evidence="3 6" id="KW-0547">Nucleotide-binding</keyword>